<dbReference type="Proteomes" id="UP001472677">
    <property type="component" value="Unassembled WGS sequence"/>
</dbReference>
<keyword evidence="2" id="KW-1185">Reference proteome</keyword>
<dbReference type="EMBL" id="JBBPBM010000020">
    <property type="protein sequence ID" value="KAK8550729.1"/>
    <property type="molecule type" value="Genomic_DNA"/>
</dbReference>
<dbReference type="InterPro" id="IPR044835">
    <property type="entry name" value="ARF_plant"/>
</dbReference>
<protein>
    <recommendedName>
        <fullName evidence="3">Auxin-responsive protein</fullName>
    </recommendedName>
</protein>
<evidence type="ECO:0000313" key="1">
    <source>
        <dbReference type="EMBL" id="KAK8550729.1"/>
    </source>
</evidence>
<dbReference type="Gene3D" id="3.10.20.90">
    <property type="entry name" value="Phosphatidylinositol 3-kinase Catalytic Subunit, Chain A, domain 1"/>
    <property type="match status" value="1"/>
</dbReference>
<organism evidence="1 2">
    <name type="scientific">Hibiscus sabdariffa</name>
    <name type="common">roselle</name>
    <dbReference type="NCBI Taxonomy" id="183260"/>
    <lineage>
        <taxon>Eukaryota</taxon>
        <taxon>Viridiplantae</taxon>
        <taxon>Streptophyta</taxon>
        <taxon>Embryophyta</taxon>
        <taxon>Tracheophyta</taxon>
        <taxon>Spermatophyta</taxon>
        <taxon>Magnoliopsida</taxon>
        <taxon>eudicotyledons</taxon>
        <taxon>Gunneridae</taxon>
        <taxon>Pentapetalae</taxon>
        <taxon>rosids</taxon>
        <taxon>malvids</taxon>
        <taxon>Malvales</taxon>
        <taxon>Malvaceae</taxon>
        <taxon>Malvoideae</taxon>
        <taxon>Hibiscus</taxon>
    </lineage>
</organism>
<evidence type="ECO:0000313" key="2">
    <source>
        <dbReference type="Proteomes" id="UP001472677"/>
    </source>
</evidence>
<dbReference type="PANTHER" id="PTHR31384">
    <property type="entry name" value="AUXIN RESPONSE FACTOR 4-RELATED"/>
    <property type="match status" value="1"/>
</dbReference>
<gene>
    <name evidence="1" type="ORF">V6N12_039421</name>
</gene>
<name>A0ABR2E0N4_9ROSI</name>
<comment type="caution">
    <text evidence="1">The sequence shown here is derived from an EMBL/GenBank/DDBJ whole genome shotgun (WGS) entry which is preliminary data.</text>
</comment>
<proteinExistence type="predicted"/>
<sequence>MEGLVSDPDKGWRVLYTDSENDVMVVGDDLWYEFCEAVSKNQIYTQEEVEKMSIGMGSKDTESSLEEAAVPVIMEVSKS</sequence>
<dbReference type="PANTHER" id="PTHR31384:SF102">
    <property type="entry name" value="AUXIN RESPONSE FACTOR 4"/>
    <property type="match status" value="1"/>
</dbReference>
<reference evidence="1 2" key="1">
    <citation type="journal article" date="2024" name="G3 (Bethesda)">
        <title>Genome assembly of Hibiscus sabdariffa L. provides insights into metabolisms of medicinal natural products.</title>
        <authorList>
            <person name="Kim T."/>
        </authorList>
    </citation>
    <scope>NUCLEOTIDE SEQUENCE [LARGE SCALE GENOMIC DNA]</scope>
    <source>
        <strain evidence="1">TK-2024</strain>
        <tissue evidence="1">Old leaves</tissue>
    </source>
</reference>
<evidence type="ECO:0008006" key="3">
    <source>
        <dbReference type="Google" id="ProtNLM"/>
    </source>
</evidence>
<accession>A0ABR2E0N4</accession>